<sequence length="790" mass="88757">MTRGNRVRQGDSIMKIAVIGGGPAGLYFAILMKKQDPGHAITVYERNRPDDTFGFGVVFSDATLDNFEAYDKPSYDRITREFAYWDDIDIHFKGESFRIGGNGFCGCSRRTLLLILQERARELGIALVFESEIDDERALDADLVVIADGINSRFRARHEDHFGTQVDLRPNKFTWMGSTKPLDAFTFIFRETQSGPFIAHAYQYETGRSTWVFETDAQTFERAGLDRMDEAQSAALMQEIFADALDGHPVITNRSIWRNFPMIRNARWVKDNMVLLGDAKASAHFSIGSGTKLAMEDAIHLYECFRKDGSVAGALDRFESTRREETEKTQHAADVSLVWFEHVARFWNFHPVQFAFGVMTRAKAITYDNLRLRAPEFVAAIDRHFAQQVREAGFDVDTDNPQVPMFQPFRLREMVVQNRAVMSPMCMYSARDGLPGDWHMVHYGSRAIGGPGLMFTEMTCISPQARITPGCTGLWNDAQQEAWTRIVDFVHANSQTKICLQLGHAGRKGASKLMWEGMDRPLEEGAWDITSASPIPYFPDSQVPREISREEMDAVTAQFVAATRRGEACGFDMLELHCAHGYLLASFLSPLTNTRKDAYGGSLENRLRFPLEVFTAMREAWPAHKPMSVRISATDWVEGGITGEDAVAIAEAFAQAGVDLVDVSTGQTVREARPIFGRMFQTPFSDQIRNEAHVATMCVGNITDADQVNTILAAGRADLVALGRPYLTNPFFTMQAAAWYQAENMPCPPQYQPGQDQLMRNAVRERTDLEDLRIRGKPKTRAELKKQAAG</sequence>
<keyword evidence="1" id="KW-0472">Membrane</keyword>
<comment type="caution">
    <text evidence="4">The sequence shown here is derived from an EMBL/GenBank/DDBJ whole genome shotgun (WGS) entry which is preliminary data.</text>
</comment>
<dbReference type="PANTHER" id="PTHR43303">
    <property type="entry name" value="NADPH DEHYDROGENASE C23G7.10C-RELATED"/>
    <property type="match status" value="1"/>
</dbReference>
<dbReference type="Gene3D" id="3.20.20.70">
    <property type="entry name" value="Aldolase class I"/>
    <property type="match status" value="1"/>
</dbReference>
<dbReference type="PRINTS" id="PR00420">
    <property type="entry name" value="RNGMNOXGNASE"/>
</dbReference>
<dbReference type="Proteomes" id="UP000050497">
    <property type="component" value="Unassembled WGS sequence"/>
</dbReference>
<feature type="domain" description="FAD-binding" evidence="3">
    <location>
        <begin position="16"/>
        <end position="304"/>
    </location>
</feature>
<dbReference type="InterPro" id="IPR002938">
    <property type="entry name" value="FAD-bd"/>
</dbReference>
<dbReference type="STRING" id="1653334.GA0071312_1415"/>
<dbReference type="Gene3D" id="3.30.9.20">
    <property type="match status" value="1"/>
</dbReference>
<dbReference type="GO" id="GO:0018673">
    <property type="term" value="F:anthraniloyl-CoA monooxygenase activity"/>
    <property type="evidence" value="ECO:0007669"/>
    <property type="project" value="UniProtKB-EC"/>
</dbReference>
<evidence type="ECO:0000256" key="1">
    <source>
        <dbReference type="SAM" id="Phobius"/>
    </source>
</evidence>
<dbReference type="AlphaFoldDB" id="A0A0P8BPZ1"/>
<accession>A0A0P8BPZ1</accession>
<dbReference type="InterPro" id="IPR036188">
    <property type="entry name" value="FAD/NAD-bd_sf"/>
</dbReference>
<gene>
    <name evidence="4" type="ORF">HLUCCO17_05530</name>
</gene>
<dbReference type="Gene3D" id="3.50.50.60">
    <property type="entry name" value="FAD/NAD(P)-binding domain"/>
    <property type="match status" value="1"/>
</dbReference>
<evidence type="ECO:0000259" key="3">
    <source>
        <dbReference type="Pfam" id="PF01494"/>
    </source>
</evidence>
<dbReference type="EC" id="1.14.13.40" evidence="4"/>
<dbReference type="PANTHER" id="PTHR43303:SF3">
    <property type="entry name" value="BLR3436 PROTEIN"/>
    <property type="match status" value="1"/>
</dbReference>
<keyword evidence="1" id="KW-0812">Transmembrane</keyword>
<organism evidence="4 5">
    <name type="scientific">Saliniramus fredricksonii</name>
    <dbReference type="NCBI Taxonomy" id="1653334"/>
    <lineage>
        <taxon>Bacteria</taxon>
        <taxon>Pseudomonadati</taxon>
        <taxon>Pseudomonadota</taxon>
        <taxon>Alphaproteobacteria</taxon>
        <taxon>Hyphomicrobiales</taxon>
        <taxon>Salinarimonadaceae</taxon>
        <taxon>Saliniramus</taxon>
    </lineage>
</organism>
<dbReference type="PATRIC" id="fig|1653334.4.peg.2173"/>
<dbReference type="InterPro" id="IPR044152">
    <property type="entry name" value="YqjM-like"/>
</dbReference>
<dbReference type="SUPFAM" id="SSF51395">
    <property type="entry name" value="FMN-linked oxidoreductases"/>
    <property type="match status" value="1"/>
</dbReference>
<feature type="transmembrane region" description="Helical" evidence="1">
    <location>
        <begin position="12"/>
        <end position="32"/>
    </location>
</feature>
<dbReference type="Pfam" id="PF01494">
    <property type="entry name" value="FAD_binding_3"/>
    <property type="match status" value="1"/>
</dbReference>
<keyword evidence="1" id="KW-1133">Transmembrane helix</keyword>
<dbReference type="InterPro" id="IPR013785">
    <property type="entry name" value="Aldolase_TIM"/>
</dbReference>
<keyword evidence="4" id="KW-0503">Monooxygenase</keyword>
<dbReference type="EMBL" id="LJSX01000006">
    <property type="protein sequence ID" value="KPQ11647.1"/>
    <property type="molecule type" value="Genomic_DNA"/>
</dbReference>
<reference evidence="4 5" key="1">
    <citation type="submission" date="2015-09" db="EMBL/GenBank/DDBJ databases">
        <title>Identification and resolution of microdiversity through metagenomic sequencing of parallel consortia.</title>
        <authorList>
            <person name="Nelson W.C."/>
            <person name="Romine M.F."/>
            <person name="Lindemann S.R."/>
        </authorList>
    </citation>
    <scope>NUCLEOTIDE SEQUENCE [LARGE SCALE GENOMIC DNA]</scope>
    <source>
        <strain evidence="4">HL-109</strain>
    </source>
</reference>
<keyword evidence="4" id="KW-0560">Oxidoreductase</keyword>
<evidence type="ECO:0000313" key="4">
    <source>
        <dbReference type="EMBL" id="KPQ11647.1"/>
    </source>
</evidence>
<dbReference type="GO" id="GO:0050661">
    <property type="term" value="F:NADP binding"/>
    <property type="evidence" value="ECO:0007669"/>
    <property type="project" value="InterPro"/>
</dbReference>
<dbReference type="NCBIfam" id="NF006101">
    <property type="entry name" value="PRK08255.1"/>
    <property type="match status" value="1"/>
</dbReference>
<dbReference type="SUPFAM" id="SSF51905">
    <property type="entry name" value="FAD/NAD(P)-binding domain"/>
    <property type="match status" value="1"/>
</dbReference>
<name>A0A0P8BPZ1_9HYPH</name>
<dbReference type="InterPro" id="IPR001155">
    <property type="entry name" value="OxRdtase_FMN_N"/>
</dbReference>
<dbReference type="GO" id="GO:0010181">
    <property type="term" value="F:FMN binding"/>
    <property type="evidence" value="ECO:0007669"/>
    <property type="project" value="InterPro"/>
</dbReference>
<dbReference type="GO" id="GO:0003959">
    <property type="term" value="F:NADPH dehydrogenase activity"/>
    <property type="evidence" value="ECO:0007669"/>
    <property type="project" value="InterPro"/>
</dbReference>
<evidence type="ECO:0000313" key="5">
    <source>
        <dbReference type="Proteomes" id="UP000050497"/>
    </source>
</evidence>
<proteinExistence type="predicted"/>
<feature type="domain" description="NADH:flavin oxidoreductase/NADH oxidase N-terminal" evidence="2">
    <location>
        <begin position="405"/>
        <end position="737"/>
    </location>
</feature>
<dbReference type="GO" id="GO:0071949">
    <property type="term" value="F:FAD binding"/>
    <property type="evidence" value="ECO:0007669"/>
    <property type="project" value="InterPro"/>
</dbReference>
<protein>
    <submittedName>
        <fullName evidence="4">Anthraniloyl-CoA monooxygenase</fullName>
        <ecNumber evidence="4">1.14.13.40</ecNumber>
    </submittedName>
</protein>
<dbReference type="Pfam" id="PF00724">
    <property type="entry name" value="Oxidored_FMN"/>
    <property type="match status" value="1"/>
</dbReference>
<dbReference type="CDD" id="cd02932">
    <property type="entry name" value="OYE_YqiM_FMN"/>
    <property type="match status" value="1"/>
</dbReference>
<evidence type="ECO:0000259" key="2">
    <source>
        <dbReference type="Pfam" id="PF00724"/>
    </source>
</evidence>